<name>A0AAU6WKM4_9FLAO</name>
<protein>
    <submittedName>
        <fullName evidence="1">DUF4249 domain-containing protein</fullName>
    </submittedName>
</protein>
<evidence type="ECO:0000313" key="1">
    <source>
        <dbReference type="EMBL" id="XAO72858.1"/>
    </source>
</evidence>
<gene>
    <name evidence="1" type="ORF">AAFP95_13430</name>
</gene>
<accession>A0AAU6WKM4</accession>
<dbReference type="RefSeq" id="WP_294220426.1">
    <property type="nucleotide sequence ID" value="NZ_CP154834.1"/>
</dbReference>
<keyword evidence="2" id="KW-1185">Reference proteome</keyword>
<dbReference type="Pfam" id="PF14054">
    <property type="entry name" value="DUF4249"/>
    <property type="match status" value="1"/>
</dbReference>
<sequence length="265" mass="28906">MKNLFLSILSLFCLCSCEKDIDLDLEDQSGKIVIEGNITDDTGPYLVKITKSVAYTSDAYYTAIDNAQVIVSDNTGQAETLTYMGGGYYKTTNFAAQPGRTYTLKVTAEGQQYSAQSTMPQPVSFDGLDQDSFMVAGEKSYTLLPVFTDPAMLGNRYLFIFSVNNTSQKFFAEFSDNVNNGLPNQRPLLMPNDKDGIKVKAGDTIHVQMQCIDQNIFTYYSALLQILDGGAGSGVTPANPPSNISNGALGYFSAHTVKMQSKVIE</sequence>
<dbReference type="Proteomes" id="UP001463665">
    <property type="component" value="Chromosome"/>
</dbReference>
<dbReference type="EMBL" id="CP154834">
    <property type="protein sequence ID" value="XAO72858.1"/>
    <property type="molecule type" value="Genomic_DNA"/>
</dbReference>
<proteinExistence type="predicted"/>
<dbReference type="InterPro" id="IPR025345">
    <property type="entry name" value="DUF4249"/>
</dbReference>
<organism evidence="1 2">
    <name type="scientific">Chryseobacterium endophyticum</name>
    <dbReference type="NCBI Taxonomy" id="1854762"/>
    <lineage>
        <taxon>Bacteria</taxon>
        <taxon>Pseudomonadati</taxon>
        <taxon>Bacteroidota</taxon>
        <taxon>Flavobacteriia</taxon>
        <taxon>Flavobacteriales</taxon>
        <taxon>Weeksellaceae</taxon>
        <taxon>Chryseobacterium group</taxon>
        <taxon>Chryseobacterium</taxon>
    </lineage>
</organism>
<reference evidence="1 2" key="1">
    <citation type="submission" date="2024-04" db="EMBL/GenBank/DDBJ databases">
        <title>Genome sequencing and assembly of rice foliar adapted Chryseobacterium endophyticum OsEnb-ALM-A6.</title>
        <authorList>
            <person name="Kumar S."/>
            <person name="Javed M."/>
            <person name="Chouhan V."/>
            <person name="Charishma K."/>
            <person name="Patel A."/>
            <person name="Kumar M."/>
            <person name="Sahu K.P."/>
            <person name="Kumar A."/>
        </authorList>
    </citation>
    <scope>NUCLEOTIDE SEQUENCE [LARGE SCALE GENOMIC DNA]</scope>
    <source>
        <strain evidence="1 2">OsEnb-ALM-A6</strain>
    </source>
</reference>
<dbReference type="AlphaFoldDB" id="A0AAU6WKM4"/>
<evidence type="ECO:0000313" key="2">
    <source>
        <dbReference type="Proteomes" id="UP001463665"/>
    </source>
</evidence>